<dbReference type="SUPFAM" id="SSF102405">
    <property type="entry name" value="MCP/YpsA-like"/>
    <property type="match status" value="1"/>
</dbReference>
<dbReference type="Gene3D" id="3.40.50.450">
    <property type="match status" value="1"/>
</dbReference>
<evidence type="ECO:0000313" key="2">
    <source>
        <dbReference type="Proteomes" id="UP000295345"/>
    </source>
</evidence>
<keyword evidence="2" id="KW-1185">Reference proteome</keyword>
<name>A0A4R4STZ5_9ACTN</name>
<proteinExistence type="predicted"/>
<dbReference type="Proteomes" id="UP000295345">
    <property type="component" value="Unassembled WGS sequence"/>
</dbReference>
<protein>
    <submittedName>
        <fullName evidence="1">TIGR00730 family Rossman fold protein</fullName>
    </submittedName>
</protein>
<gene>
    <name evidence="1" type="ORF">E1283_28605</name>
</gene>
<dbReference type="AlphaFoldDB" id="A0A4R4STZ5"/>
<reference evidence="1 2" key="1">
    <citation type="submission" date="2019-03" db="EMBL/GenBank/DDBJ databases">
        <title>Draft genome sequences of novel Actinobacteria.</title>
        <authorList>
            <person name="Sahin N."/>
            <person name="Ay H."/>
            <person name="Saygin H."/>
        </authorList>
    </citation>
    <scope>NUCLEOTIDE SEQUENCE [LARGE SCALE GENOMIC DNA]</scope>
    <source>
        <strain evidence="1 2">DSM 41900</strain>
    </source>
</reference>
<accession>A0A4R4STZ5</accession>
<evidence type="ECO:0000313" key="1">
    <source>
        <dbReference type="EMBL" id="TDC67600.1"/>
    </source>
</evidence>
<feature type="non-terminal residue" evidence="1">
    <location>
        <position position="47"/>
    </location>
</feature>
<organism evidence="1 2">
    <name type="scientific">Streptomyces hainanensis</name>
    <dbReference type="NCBI Taxonomy" id="402648"/>
    <lineage>
        <taxon>Bacteria</taxon>
        <taxon>Bacillati</taxon>
        <taxon>Actinomycetota</taxon>
        <taxon>Actinomycetes</taxon>
        <taxon>Kitasatosporales</taxon>
        <taxon>Streptomycetaceae</taxon>
        <taxon>Streptomyces</taxon>
    </lineage>
</organism>
<comment type="caution">
    <text evidence="1">The sequence shown here is derived from an EMBL/GenBank/DDBJ whole genome shotgun (WGS) entry which is preliminary data.</text>
</comment>
<dbReference type="EMBL" id="SMKI01000414">
    <property type="protein sequence ID" value="TDC67600.1"/>
    <property type="molecule type" value="Genomic_DNA"/>
</dbReference>
<sequence>MRRLAVFIASSDGRDPAYAELAADVGAELARRGIGLVYGGGRRGLMG</sequence>